<proteinExistence type="predicted"/>
<feature type="non-terminal residue" evidence="1">
    <location>
        <position position="65"/>
    </location>
</feature>
<comment type="caution">
    <text evidence="1">The sequence shown here is derived from an EMBL/GenBank/DDBJ whole genome shotgun (WGS) entry which is preliminary data.</text>
</comment>
<protein>
    <submittedName>
        <fullName evidence="1">Uncharacterized protein</fullName>
    </submittedName>
</protein>
<organism evidence="1 2">
    <name type="scientific">Trifolium medium</name>
    <dbReference type="NCBI Taxonomy" id="97028"/>
    <lineage>
        <taxon>Eukaryota</taxon>
        <taxon>Viridiplantae</taxon>
        <taxon>Streptophyta</taxon>
        <taxon>Embryophyta</taxon>
        <taxon>Tracheophyta</taxon>
        <taxon>Spermatophyta</taxon>
        <taxon>Magnoliopsida</taxon>
        <taxon>eudicotyledons</taxon>
        <taxon>Gunneridae</taxon>
        <taxon>Pentapetalae</taxon>
        <taxon>rosids</taxon>
        <taxon>fabids</taxon>
        <taxon>Fabales</taxon>
        <taxon>Fabaceae</taxon>
        <taxon>Papilionoideae</taxon>
        <taxon>50 kb inversion clade</taxon>
        <taxon>NPAAA clade</taxon>
        <taxon>Hologalegina</taxon>
        <taxon>IRL clade</taxon>
        <taxon>Trifolieae</taxon>
        <taxon>Trifolium</taxon>
    </lineage>
</organism>
<evidence type="ECO:0000313" key="1">
    <source>
        <dbReference type="EMBL" id="MCI49308.1"/>
    </source>
</evidence>
<reference evidence="1 2" key="1">
    <citation type="journal article" date="2018" name="Front. Plant Sci.">
        <title>Red Clover (Trifolium pratense) and Zigzag Clover (T. medium) - A Picture of Genomic Similarities and Differences.</title>
        <authorList>
            <person name="Dluhosova J."/>
            <person name="Istvanek J."/>
            <person name="Nedelnik J."/>
            <person name="Repkova J."/>
        </authorList>
    </citation>
    <scope>NUCLEOTIDE SEQUENCE [LARGE SCALE GENOMIC DNA]</scope>
    <source>
        <strain evidence="2">cv. 10/8</strain>
        <tissue evidence="1">Leaf</tissue>
    </source>
</reference>
<dbReference type="AlphaFoldDB" id="A0A392SK91"/>
<keyword evidence="2" id="KW-1185">Reference proteome</keyword>
<dbReference type="Proteomes" id="UP000265520">
    <property type="component" value="Unassembled WGS sequence"/>
</dbReference>
<name>A0A392SK91_9FABA</name>
<evidence type="ECO:0000313" key="2">
    <source>
        <dbReference type="Proteomes" id="UP000265520"/>
    </source>
</evidence>
<accession>A0A392SK91</accession>
<sequence>MVQKQGEIELRRVGVKNDDVNLCSGTCAPRRSTGALRQSFGKQHCLWLEVARCAGVYGALRHPLE</sequence>
<dbReference type="EMBL" id="LXQA010399312">
    <property type="protein sequence ID" value="MCI49308.1"/>
    <property type="molecule type" value="Genomic_DNA"/>
</dbReference>